<accession>A0A1M2W4W4</accession>
<dbReference type="EMBL" id="MNAD01000222">
    <property type="protein sequence ID" value="OJT14897.1"/>
    <property type="molecule type" value="Genomic_DNA"/>
</dbReference>
<dbReference type="PANTHER" id="PTHR15622:SF2">
    <property type="entry name" value="U4_U6 SMALL NUCLEAR RIBONUCLEOPROTEIN PRP4"/>
    <property type="match status" value="1"/>
</dbReference>
<organism evidence="3 4">
    <name type="scientific">Trametes pubescens</name>
    <name type="common">White-rot fungus</name>
    <dbReference type="NCBI Taxonomy" id="154538"/>
    <lineage>
        <taxon>Eukaryota</taxon>
        <taxon>Fungi</taxon>
        <taxon>Dikarya</taxon>
        <taxon>Basidiomycota</taxon>
        <taxon>Agaricomycotina</taxon>
        <taxon>Agaricomycetes</taxon>
        <taxon>Polyporales</taxon>
        <taxon>Polyporaceae</taxon>
        <taxon>Trametes</taxon>
    </lineage>
</organism>
<dbReference type="InterPro" id="IPR036322">
    <property type="entry name" value="WD40_repeat_dom_sf"/>
</dbReference>
<gene>
    <name evidence="3" type="ORF">TRAPUB_8547</name>
</gene>
<dbReference type="GO" id="GO:0000209">
    <property type="term" value="P:protein polyubiquitination"/>
    <property type="evidence" value="ECO:0007669"/>
    <property type="project" value="TreeGrafter"/>
</dbReference>
<dbReference type="AlphaFoldDB" id="A0A1M2W4W4"/>
<sequence length="209" mass="22532">MCSDDTAVFTLDLRQYDTVVPNLAFGGPPVGTLAFAQFSPGATLLAMGFSGECGNCEIRDVEYRTVHANLHGPIRSAQFDASGAHIVTCSSDRTVRVWDTGTCSEKPEPFQFDSSQRPRTAPALDATLSPDGRRVLTAEHDGQLRLWWRLPERPWLSHEPCASHGHGVAVRFSPDGKHLACISSGGAVGLRTIVRDPSQSSDGAGTRSR</sequence>
<dbReference type="Pfam" id="PF00400">
    <property type="entry name" value="WD40"/>
    <property type="match status" value="3"/>
</dbReference>
<keyword evidence="4" id="KW-1185">Reference proteome</keyword>
<keyword evidence="1" id="KW-0833">Ubl conjugation pathway</keyword>
<evidence type="ECO:0000256" key="2">
    <source>
        <dbReference type="PROSITE-ProRule" id="PRU00221"/>
    </source>
</evidence>
<evidence type="ECO:0000256" key="1">
    <source>
        <dbReference type="ARBA" id="ARBA00022786"/>
    </source>
</evidence>
<evidence type="ECO:0000313" key="4">
    <source>
        <dbReference type="Proteomes" id="UP000184267"/>
    </source>
</evidence>
<dbReference type="PROSITE" id="PS50294">
    <property type="entry name" value="WD_REPEATS_REGION"/>
    <property type="match status" value="1"/>
</dbReference>
<dbReference type="PROSITE" id="PS50082">
    <property type="entry name" value="WD_REPEATS_2"/>
    <property type="match status" value="1"/>
</dbReference>
<dbReference type="OrthoDB" id="2662816at2759"/>
<dbReference type="OMA" id="WNINSEV"/>
<dbReference type="SMART" id="SM00320">
    <property type="entry name" value="WD40"/>
    <property type="match status" value="3"/>
</dbReference>
<dbReference type="Proteomes" id="UP000184267">
    <property type="component" value="Unassembled WGS sequence"/>
</dbReference>
<dbReference type="STRING" id="154538.A0A1M2W4W4"/>
<dbReference type="InterPro" id="IPR015943">
    <property type="entry name" value="WD40/YVTN_repeat-like_dom_sf"/>
</dbReference>
<keyword evidence="2" id="KW-0853">WD repeat</keyword>
<dbReference type="InterPro" id="IPR051983">
    <property type="entry name" value="WSB_SOCS-box_domain"/>
</dbReference>
<proteinExistence type="predicted"/>
<dbReference type="Gene3D" id="2.130.10.10">
    <property type="entry name" value="YVTN repeat-like/Quinoprotein amine dehydrogenase"/>
    <property type="match status" value="2"/>
</dbReference>
<name>A0A1M2W4W4_TRAPU</name>
<evidence type="ECO:0000313" key="3">
    <source>
        <dbReference type="EMBL" id="OJT14897.1"/>
    </source>
</evidence>
<feature type="repeat" description="WD" evidence="2">
    <location>
        <begin position="74"/>
        <end position="99"/>
    </location>
</feature>
<reference evidence="3 4" key="1">
    <citation type="submission" date="2016-10" db="EMBL/GenBank/DDBJ databases">
        <title>Genome sequence of the basidiomycete white-rot fungus Trametes pubescens.</title>
        <authorList>
            <person name="Makela M.R."/>
            <person name="Granchi Z."/>
            <person name="Peng M."/>
            <person name="De Vries R.P."/>
            <person name="Grigoriev I."/>
            <person name="Riley R."/>
            <person name="Hilden K."/>
        </authorList>
    </citation>
    <scope>NUCLEOTIDE SEQUENCE [LARGE SCALE GENOMIC DNA]</scope>
    <source>
        <strain evidence="3 4">FBCC735</strain>
    </source>
</reference>
<dbReference type="InterPro" id="IPR001680">
    <property type="entry name" value="WD40_rpt"/>
</dbReference>
<comment type="caution">
    <text evidence="3">The sequence shown here is derived from an EMBL/GenBank/DDBJ whole genome shotgun (WGS) entry which is preliminary data.</text>
</comment>
<dbReference type="PANTHER" id="PTHR15622">
    <property type="entry name" value="WD40 REPEAT PROTEIN"/>
    <property type="match status" value="1"/>
</dbReference>
<dbReference type="SUPFAM" id="SSF50978">
    <property type="entry name" value="WD40 repeat-like"/>
    <property type="match status" value="1"/>
</dbReference>
<protein>
    <submittedName>
        <fullName evidence="3">Uncharacterized protein</fullName>
    </submittedName>
</protein>